<organism evidence="2">
    <name type="scientific">Solanum chacoense</name>
    <name type="common">Chaco potato</name>
    <dbReference type="NCBI Taxonomy" id="4108"/>
    <lineage>
        <taxon>Eukaryota</taxon>
        <taxon>Viridiplantae</taxon>
        <taxon>Streptophyta</taxon>
        <taxon>Embryophyta</taxon>
        <taxon>Tracheophyta</taxon>
        <taxon>Spermatophyta</taxon>
        <taxon>Magnoliopsida</taxon>
        <taxon>eudicotyledons</taxon>
        <taxon>Gunneridae</taxon>
        <taxon>Pentapetalae</taxon>
        <taxon>asterids</taxon>
        <taxon>lamiids</taxon>
        <taxon>Solanales</taxon>
        <taxon>Solanaceae</taxon>
        <taxon>Solanoideae</taxon>
        <taxon>Solaneae</taxon>
        <taxon>Solanum</taxon>
    </lineage>
</organism>
<proteinExistence type="predicted"/>
<reference evidence="2" key="1">
    <citation type="submission" date="2015-12" db="EMBL/GenBank/DDBJ databases">
        <title>Gene expression during late stages of embryo sac development: a critical building block for successful pollen-pistil interactions.</title>
        <authorList>
            <person name="Liu Y."/>
            <person name="Joly V."/>
            <person name="Sabar M."/>
            <person name="Matton D.P."/>
        </authorList>
    </citation>
    <scope>NUCLEOTIDE SEQUENCE</scope>
</reference>
<keyword evidence="1" id="KW-0732">Signal</keyword>
<name>A0A0V0GE80_SOLCH</name>
<feature type="non-terminal residue" evidence="2">
    <location>
        <position position="1"/>
    </location>
</feature>
<protein>
    <submittedName>
        <fullName evidence="2">Putative ovule protein</fullName>
    </submittedName>
</protein>
<feature type="signal peptide" evidence="1">
    <location>
        <begin position="1"/>
        <end position="26"/>
    </location>
</feature>
<evidence type="ECO:0000256" key="1">
    <source>
        <dbReference type="SAM" id="SignalP"/>
    </source>
</evidence>
<dbReference type="AlphaFoldDB" id="A0A0V0GE80"/>
<feature type="chain" id="PRO_5006865246" evidence="1">
    <location>
        <begin position="27"/>
        <end position="70"/>
    </location>
</feature>
<sequence>SYENVSKKVSSFSCILCLTFSWVVLGQGKGDTYSCKSVLVMLYIYFRSYIGRKYRELLKVIIFCFVHYWE</sequence>
<accession>A0A0V0GE80</accession>
<evidence type="ECO:0000313" key="2">
    <source>
        <dbReference type="EMBL" id="JAP06373.1"/>
    </source>
</evidence>
<dbReference type="EMBL" id="GEDG01041589">
    <property type="protein sequence ID" value="JAP06373.1"/>
    <property type="molecule type" value="Transcribed_RNA"/>
</dbReference>